<feature type="compositionally biased region" description="Basic and acidic residues" evidence="1">
    <location>
        <begin position="948"/>
        <end position="960"/>
    </location>
</feature>
<organism evidence="2 3">
    <name type="scientific">Fusarium zealandicum</name>
    <dbReference type="NCBI Taxonomy" id="1053134"/>
    <lineage>
        <taxon>Eukaryota</taxon>
        <taxon>Fungi</taxon>
        <taxon>Dikarya</taxon>
        <taxon>Ascomycota</taxon>
        <taxon>Pezizomycotina</taxon>
        <taxon>Sordariomycetes</taxon>
        <taxon>Hypocreomycetidae</taxon>
        <taxon>Hypocreales</taxon>
        <taxon>Nectriaceae</taxon>
        <taxon>Fusarium</taxon>
        <taxon>Fusarium staphyleae species complex</taxon>
    </lineage>
</organism>
<feature type="compositionally biased region" description="Basic and acidic residues" evidence="1">
    <location>
        <begin position="1073"/>
        <end position="1086"/>
    </location>
</feature>
<feature type="compositionally biased region" description="Polar residues" evidence="1">
    <location>
        <begin position="399"/>
        <end position="415"/>
    </location>
</feature>
<evidence type="ECO:0000313" key="3">
    <source>
        <dbReference type="Proteomes" id="UP000635477"/>
    </source>
</evidence>
<reference evidence="2" key="2">
    <citation type="submission" date="2020-05" db="EMBL/GenBank/DDBJ databases">
        <authorList>
            <person name="Kim H.-S."/>
            <person name="Proctor R.H."/>
            <person name="Brown D.W."/>
        </authorList>
    </citation>
    <scope>NUCLEOTIDE SEQUENCE</scope>
    <source>
        <strain evidence="2">NRRL 22465</strain>
    </source>
</reference>
<feature type="region of interest" description="Disordered" evidence="1">
    <location>
        <begin position="919"/>
        <end position="972"/>
    </location>
</feature>
<feature type="region of interest" description="Disordered" evidence="1">
    <location>
        <begin position="1051"/>
        <end position="1086"/>
    </location>
</feature>
<feature type="region of interest" description="Disordered" evidence="1">
    <location>
        <begin position="687"/>
        <end position="753"/>
    </location>
</feature>
<reference evidence="2" key="1">
    <citation type="journal article" date="2020" name="BMC Genomics">
        <title>Correction to: Identification and distribution of gene clusters required for synthesis of sphingolipid metabolism inhibitors in diverse species of the filamentous fungus Fusarium.</title>
        <authorList>
            <person name="Kim H.S."/>
            <person name="Lohmar J.M."/>
            <person name="Busman M."/>
            <person name="Brown D.W."/>
            <person name="Naumann T.A."/>
            <person name="Divon H.H."/>
            <person name="Lysoe E."/>
            <person name="Uhlig S."/>
            <person name="Proctor R.H."/>
        </authorList>
    </citation>
    <scope>NUCLEOTIDE SEQUENCE</scope>
    <source>
        <strain evidence="2">NRRL 22465</strain>
    </source>
</reference>
<feature type="compositionally biased region" description="Polar residues" evidence="1">
    <location>
        <begin position="1051"/>
        <end position="1065"/>
    </location>
</feature>
<feature type="compositionally biased region" description="Basic and acidic residues" evidence="1">
    <location>
        <begin position="796"/>
        <end position="810"/>
    </location>
</feature>
<accession>A0A8H4URV8</accession>
<comment type="caution">
    <text evidence="2">The sequence shown here is derived from an EMBL/GenBank/DDBJ whole genome shotgun (WGS) entry which is preliminary data.</text>
</comment>
<feature type="region of interest" description="Disordered" evidence="1">
    <location>
        <begin position="399"/>
        <end position="418"/>
    </location>
</feature>
<name>A0A8H4URV8_9HYPO</name>
<dbReference type="Proteomes" id="UP000635477">
    <property type="component" value="Unassembled WGS sequence"/>
</dbReference>
<feature type="region of interest" description="Disordered" evidence="1">
    <location>
        <begin position="77"/>
        <end position="104"/>
    </location>
</feature>
<feature type="compositionally biased region" description="Polar residues" evidence="1">
    <location>
        <begin position="208"/>
        <end position="219"/>
    </location>
</feature>
<feature type="compositionally biased region" description="Basic and acidic residues" evidence="1">
    <location>
        <begin position="88"/>
        <end position="98"/>
    </location>
</feature>
<feature type="region of interest" description="Disordered" evidence="1">
    <location>
        <begin position="335"/>
        <end position="368"/>
    </location>
</feature>
<dbReference type="OrthoDB" id="3437384at2759"/>
<feature type="compositionally biased region" description="Polar residues" evidence="1">
    <location>
        <begin position="693"/>
        <end position="703"/>
    </location>
</feature>
<sequence>MPLLCCCKFRHLIQEASSKGAHDVALQTLSAQAHPAEQEQPATKPTHRHSLMGLADTAWMALGQPVDSSENGSVIHQIVDGDSDSDDDQRHPPKREKTSGPFDAVRNRLIRSISTESSSKHPSFSSLGHSEEEIARRAELRRLMHQRIQDELQTEQSDDDDSKKSPQGIRCVSSVVNLAITSTGPRHAIEFAVSKSSSAEARAVRAGRTQSDPSKAQESQDIEAGRIAGFSCEKEHVNEAYADKKEANEVVGSHFATSHFLPSTSKSRNLEQPHSQKSFQLSNSVTRLDRILGPDSSFNSRHASSSGDGHSVLGVWLIAQGLRSRDNSTLHVEEDEMENSEINDPTKCAFTPPAERKKTSLSDPYEASKKRVNLPSSLPSTTVTALDMANRGLFSQVHNTKSKTQVPQSPQYNQQPTPPLSDDVLNSIAMPVVLNTFADSSSSRYPSKLPSFQPSPALSQQHVYRLNTKDLENMELSPFTWQDISYSEGKGNSEEPYLDALVEAELLKPTPYNDDDQHTYHHQTKVFQDAASQVQSESASFIQREAELDTIERRFGVFTRMKTIKRVNSRFRENFNEYVHGQPTRRSFMSNIHLAVPSLFKPRSRKSAGRQHMHMTGIGPDQESEVALSEQTNKRVHEANDKSIRCSNLSIRPDVSPISSEAFQRPDLERQQSATGLWQRAIRLEAEERRSSSNRLSTPNLGNQRDKSSSRSLRVTAMPLKRGSIASLSTGNTRRETSQLTPTPDELPSKDNSKWLIQRWVTEMRPSTPNTAKGTESMLSVKLASPPKSWARFPSHNREERNKNATAQDDVHSRDFAVKVVSTEGEILWSTDVPGEQKPHDDTMSRSFSARLGEVVRSKIIKWTPSRRIQQEKAQEPIKGRVSSQTGHLEYPELEIQPKKSGYEELQVLEREISNLKGQDQLRVPEDELSRPRSAQSLGDRISAQMHETARESQHDHDDGQSSIETFAPPATPSLLRESIVATDIFVTPESRLSYRCTSQQGTQNSDTVSTTVDEQKTLAMLSDDILRPRASSWAANSLRQLDEITGSQMFARTTTSPPTTQQLNGIKKSRHLRETRNMDTRRHSR</sequence>
<proteinExistence type="predicted"/>
<gene>
    <name evidence="2" type="ORF">FZEAL_1888</name>
</gene>
<feature type="region of interest" description="Disordered" evidence="1">
    <location>
        <begin position="194"/>
        <end position="222"/>
    </location>
</feature>
<evidence type="ECO:0000313" key="2">
    <source>
        <dbReference type="EMBL" id="KAF4982495.1"/>
    </source>
</evidence>
<protein>
    <submittedName>
        <fullName evidence="2">Uncharacterized protein</fullName>
    </submittedName>
</protein>
<feature type="region of interest" description="Disordered" evidence="1">
    <location>
        <begin position="261"/>
        <end position="282"/>
    </location>
</feature>
<feature type="compositionally biased region" description="Polar residues" evidence="1">
    <location>
        <begin position="726"/>
        <end position="742"/>
    </location>
</feature>
<evidence type="ECO:0000256" key="1">
    <source>
        <dbReference type="SAM" id="MobiDB-lite"/>
    </source>
</evidence>
<keyword evidence="3" id="KW-1185">Reference proteome</keyword>
<feature type="region of interest" description="Disordered" evidence="1">
    <location>
        <begin position="785"/>
        <end position="810"/>
    </location>
</feature>
<dbReference type="AlphaFoldDB" id="A0A8H4URV8"/>
<dbReference type="EMBL" id="JABEYC010000115">
    <property type="protein sequence ID" value="KAF4982495.1"/>
    <property type="molecule type" value="Genomic_DNA"/>
</dbReference>